<dbReference type="Pfam" id="PF23669">
    <property type="entry name" value="WHD_MCM2"/>
    <property type="match status" value="1"/>
</dbReference>
<sequence>MADSSESFQMATSPTRAPRRGDMTSSPGRDLPPFEDESEGLLGEALPGEEEGDGDDLIGDGMERDYRAIPELDRYEAEGLDLDEDELSELSPGARAAAEEAMSRRDREQGLSGRLQRRGLNLPSDEDDERPGARRRRLAERAADSGAGDGEDEEMIESIENLEDMKGHTVREWVSMSAPRLEIYHRFRNFLRTHVDENGHNVFKEKISDMCKENKESLVVNYEHLAAREHVLAYFLPEAPTEMLKIFDEAAKEVVLAMFPKYDRIAHQIHVRICNLPLVEELRSLRQLHLNQLIRTSGVVTSCTGVLPQLAMVKYNCNKCNFVLGPFFQSQNQEVKPGSCPECQSMGPFDINMEETVYQNYQRITIQESPGKVAAGRLPRSKDAILLADLVDHCRPGDEIELTGIYHNNYDGSLNMANGFPVFATVILANHISCRDQRVAVGALTDEDVKAIMALSKDERIGERVSLTTSAHLETHRALFSLYTHTWNHTGMLSCVYRRRYVEKVASRAVFTTGQGASAVGLTAYVQRHPVSREWTLEAGALVLADRGVCLIDEFDKMNDADRTSIHEAMEQQSISISKAGIVTSLQARCTVIAASNPIGGRYDPSLTFSENVDLTEPIVSRFDVLCVVRDTVDPVQDEMLARFVVGSHIKHHPSNKEGGMAGLEEVILPNSSDVPLIPQELLRKFIIYAKEKIHPKLNQMDQDKVARIYSELRKESMATGSIPITVRHIESMIRLAEAHARIHLRDYVLEDDVNMAIRVMLESFIDTQKFSVMRSMRKTFARYLAFKRDNNELLLFILKQLVAEQMAYQRNRYGAQSDVVEVPEKDLQEKARQINIHSLSSFYDSELFTSNRFSHDAKKKLIQQQF</sequence>
<keyword evidence="5" id="KW-0235">DNA replication</keyword>
<keyword evidence="6" id="KW-0479">Metal-binding</keyword>
<dbReference type="PROSITE" id="PS50051">
    <property type="entry name" value="MCM_2"/>
    <property type="match status" value="1"/>
</dbReference>
<name>A0A8C5B185_GADMO</name>
<keyword evidence="9" id="KW-0378">Hydrolase</keyword>
<dbReference type="Gene3D" id="3.30.1640.10">
    <property type="entry name" value="mini-chromosome maintenance (MCM) complex, chain A, domain 1"/>
    <property type="match status" value="1"/>
</dbReference>
<dbReference type="Pfam" id="PF14551">
    <property type="entry name" value="MCM_N"/>
    <property type="match status" value="1"/>
</dbReference>
<keyword evidence="13" id="KW-0238">DNA-binding</keyword>
<dbReference type="GO" id="GO:0043138">
    <property type="term" value="F:3'-5' DNA helicase activity"/>
    <property type="evidence" value="ECO:0007669"/>
    <property type="project" value="TreeGrafter"/>
</dbReference>
<dbReference type="PANTHER" id="PTHR11630:SF44">
    <property type="entry name" value="DNA REPLICATION LICENSING FACTOR MCM2"/>
    <property type="match status" value="1"/>
</dbReference>
<dbReference type="InterPro" id="IPR033762">
    <property type="entry name" value="MCM_OB"/>
</dbReference>
<evidence type="ECO:0000256" key="3">
    <source>
        <dbReference type="ARBA" id="ARBA00012551"/>
    </source>
</evidence>
<dbReference type="InterPro" id="IPR059098">
    <property type="entry name" value="WHD_MCM2"/>
</dbReference>
<dbReference type="Gene3D" id="2.20.28.10">
    <property type="match status" value="1"/>
</dbReference>
<evidence type="ECO:0000256" key="14">
    <source>
        <dbReference type="ARBA" id="ARBA00023242"/>
    </source>
</evidence>
<organism evidence="18 19">
    <name type="scientific">Gadus morhua</name>
    <name type="common">Atlantic cod</name>
    <dbReference type="NCBI Taxonomy" id="8049"/>
    <lineage>
        <taxon>Eukaryota</taxon>
        <taxon>Metazoa</taxon>
        <taxon>Chordata</taxon>
        <taxon>Craniata</taxon>
        <taxon>Vertebrata</taxon>
        <taxon>Euteleostomi</taxon>
        <taxon>Actinopterygii</taxon>
        <taxon>Neopterygii</taxon>
        <taxon>Teleostei</taxon>
        <taxon>Neoteleostei</taxon>
        <taxon>Acanthomorphata</taxon>
        <taxon>Zeiogadaria</taxon>
        <taxon>Gadariae</taxon>
        <taxon>Gadiformes</taxon>
        <taxon>Gadoidei</taxon>
        <taxon>Gadidae</taxon>
        <taxon>Gadus</taxon>
    </lineage>
</organism>
<evidence type="ECO:0000256" key="8">
    <source>
        <dbReference type="ARBA" id="ARBA00022771"/>
    </source>
</evidence>
<proteinExistence type="inferred from homology"/>
<protein>
    <recommendedName>
        <fullName evidence="4">DNA replication licensing factor MCM2</fullName>
        <ecNumber evidence="3">3.6.4.12</ecNumber>
    </recommendedName>
</protein>
<dbReference type="InterPro" id="IPR027925">
    <property type="entry name" value="MCM_N"/>
</dbReference>
<dbReference type="GO" id="GO:0003697">
    <property type="term" value="F:single-stranded DNA binding"/>
    <property type="evidence" value="ECO:0007669"/>
    <property type="project" value="TreeGrafter"/>
</dbReference>
<dbReference type="Pfam" id="PF00493">
    <property type="entry name" value="MCM"/>
    <property type="match status" value="1"/>
</dbReference>
<keyword evidence="12" id="KW-0067">ATP-binding</keyword>
<evidence type="ECO:0000256" key="7">
    <source>
        <dbReference type="ARBA" id="ARBA00022741"/>
    </source>
</evidence>
<dbReference type="PROSITE" id="PS00847">
    <property type="entry name" value="MCM_1"/>
    <property type="match status" value="1"/>
</dbReference>
<dbReference type="Proteomes" id="UP000694546">
    <property type="component" value="Chromosome 13"/>
</dbReference>
<dbReference type="PRINTS" id="PR01657">
    <property type="entry name" value="MCMFAMILY"/>
</dbReference>
<dbReference type="GO" id="GO:0008270">
    <property type="term" value="F:zinc ion binding"/>
    <property type="evidence" value="ECO:0007669"/>
    <property type="project" value="UniProtKB-KW"/>
</dbReference>
<evidence type="ECO:0000256" key="2">
    <source>
        <dbReference type="ARBA" id="ARBA00008010"/>
    </source>
</evidence>
<dbReference type="InterPro" id="IPR041562">
    <property type="entry name" value="MCM_lid"/>
</dbReference>
<dbReference type="GO" id="GO:0000727">
    <property type="term" value="P:double-strand break repair via break-induced replication"/>
    <property type="evidence" value="ECO:0007669"/>
    <property type="project" value="TreeGrafter"/>
</dbReference>
<feature type="compositionally biased region" description="Acidic residues" evidence="16">
    <location>
        <begin position="78"/>
        <end position="88"/>
    </location>
</feature>
<dbReference type="GO" id="GO:0016787">
    <property type="term" value="F:hydrolase activity"/>
    <property type="evidence" value="ECO:0007669"/>
    <property type="project" value="UniProtKB-KW"/>
</dbReference>
<evidence type="ECO:0000256" key="10">
    <source>
        <dbReference type="ARBA" id="ARBA00022806"/>
    </source>
</evidence>
<dbReference type="GO" id="GO:1902975">
    <property type="term" value="P:mitotic DNA replication initiation"/>
    <property type="evidence" value="ECO:0007669"/>
    <property type="project" value="TreeGrafter"/>
</dbReference>
<evidence type="ECO:0000256" key="15">
    <source>
        <dbReference type="ARBA" id="ARBA00023306"/>
    </source>
</evidence>
<dbReference type="Gene3D" id="2.40.50.140">
    <property type="entry name" value="Nucleic acid-binding proteins"/>
    <property type="match status" value="1"/>
</dbReference>
<dbReference type="InterPro" id="IPR018525">
    <property type="entry name" value="MCM_CS"/>
</dbReference>
<feature type="compositionally biased region" description="Acidic residues" evidence="16">
    <location>
        <begin position="47"/>
        <end position="58"/>
    </location>
</feature>
<evidence type="ECO:0000256" key="5">
    <source>
        <dbReference type="ARBA" id="ARBA00022705"/>
    </source>
</evidence>
<dbReference type="GO" id="GO:0005634">
    <property type="term" value="C:nucleus"/>
    <property type="evidence" value="ECO:0007669"/>
    <property type="project" value="UniProtKB-SubCell"/>
</dbReference>
<dbReference type="AlphaFoldDB" id="A0A8C5B185"/>
<dbReference type="InterPro" id="IPR027417">
    <property type="entry name" value="P-loop_NTPase"/>
</dbReference>
<accession>A0A8C5B185</accession>
<keyword evidence="15" id="KW-0131">Cell cycle</keyword>
<dbReference type="InterPro" id="IPR008045">
    <property type="entry name" value="MCM2"/>
</dbReference>
<evidence type="ECO:0000256" key="1">
    <source>
        <dbReference type="ARBA" id="ARBA00004123"/>
    </source>
</evidence>
<keyword evidence="11" id="KW-0862">Zinc</keyword>
<dbReference type="Pfam" id="PF17855">
    <property type="entry name" value="MCM_lid"/>
    <property type="match status" value="1"/>
</dbReference>
<evidence type="ECO:0000313" key="18">
    <source>
        <dbReference type="Ensembl" id="ENSGMOP00000039345.1"/>
    </source>
</evidence>
<evidence type="ECO:0000256" key="4">
    <source>
        <dbReference type="ARBA" id="ARBA00018925"/>
    </source>
</evidence>
<evidence type="ECO:0000256" key="16">
    <source>
        <dbReference type="SAM" id="MobiDB-lite"/>
    </source>
</evidence>
<reference evidence="18" key="2">
    <citation type="submission" date="2025-09" db="UniProtKB">
        <authorList>
            <consortium name="Ensembl"/>
        </authorList>
    </citation>
    <scope>IDENTIFICATION</scope>
</reference>
<dbReference type="InterPro" id="IPR001208">
    <property type="entry name" value="MCM_dom"/>
</dbReference>
<dbReference type="Pfam" id="PF12619">
    <property type="entry name" value="MCM2_N"/>
    <property type="match status" value="1"/>
</dbReference>
<keyword evidence="7" id="KW-0547">Nucleotide-binding</keyword>
<dbReference type="Ensembl" id="ENSGMOT00000049983.1">
    <property type="protein sequence ID" value="ENSGMOP00000039345.1"/>
    <property type="gene ID" value="ENSGMOG00000011681.2"/>
</dbReference>
<keyword evidence="8" id="KW-0863">Zinc-finger</keyword>
<evidence type="ECO:0000256" key="11">
    <source>
        <dbReference type="ARBA" id="ARBA00022833"/>
    </source>
</evidence>
<dbReference type="SUPFAM" id="SSF52540">
    <property type="entry name" value="P-loop containing nucleoside triphosphate hydrolases"/>
    <property type="match status" value="1"/>
</dbReference>
<evidence type="ECO:0000259" key="17">
    <source>
        <dbReference type="PROSITE" id="PS50051"/>
    </source>
</evidence>
<dbReference type="EC" id="3.6.4.12" evidence="3"/>
<gene>
    <name evidence="18" type="primary">mcm2</name>
</gene>
<feature type="region of interest" description="Disordered" evidence="16">
    <location>
        <begin position="1"/>
        <end position="65"/>
    </location>
</feature>
<keyword evidence="19" id="KW-1185">Reference proteome</keyword>
<dbReference type="GO" id="GO:0005524">
    <property type="term" value="F:ATP binding"/>
    <property type="evidence" value="ECO:0007669"/>
    <property type="project" value="UniProtKB-KW"/>
</dbReference>
<feature type="compositionally biased region" description="Basic and acidic residues" evidence="16">
    <location>
        <begin position="97"/>
        <end position="109"/>
    </location>
</feature>
<dbReference type="GO" id="GO:0017116">
    <property type="term" value="F:single-stranded DNA helicase activity"/>
    <property type="evidence" value="ECO:0007669"/>
    <property type="project" value="TreeGrafter"/>
</dbReference>
<dbReference type="GO" id="GO:0042555">
    <property type="term" value="C:MCM complex"/>
    <property type="evidence" value="ECO:0007669"/>
    <property type="project" value="InterPro"/>
</dbReference>
<evidence type="ECO:0000256" key="12">
    <source>
        <dbReference type="ARBA" id="ARBA00022840"/>
    </source>
</evidence>
<dbReference type="InterPro" id="IPR012340">
    <property type="entry name" value="NA-bd_OB-fold"/>
</dbReference>
<reference evidence="18" key="1">
    <citation type="submission" date="2025-08" db="UniProtKB">
        <authorList>
            <consortium name="Ensembl"/>
        </authorList>
    </citation>
    <scope>IDENTIFICATION</scope>
</reference>
<evidence type="ECO:0000256" key="6">
    <source>
        <dbReference type="ARBA" id="ARBA00022723"/>
    </source>
</evidence>
<dbReference type="PANTHER" id="PTHR11630">
    <property type="entry name" value="DNA REPLICATION LICENSING FACTOR MCM FAMILY MEMBER"/>
    <property type="match status" value="1"/>
</dbReference>
<comment type="subcellular location">
    <subcellularLocation>
        <location evidence="1">Nucleus</location>
    </subcellularLocation>
</comment>
<dbReference type="InterPro" id="IPR031327">
    <property type="entry name" value="MCM"/>
</dbReference>
<keyword evidence="10" id="KW-0347">Helicase</keyword>
<dbReference type="SUPFAM" id="SSF50249">
    <property type="entry name" value="Nucleic acid-binding proteins"/>
    <property type="match status" value="1"/>
</dbReference>
<evidence type="ECO:0000256" key="9">
    <source>
        <dbReference type="ARBA" id="ARBA00022801"/>
    </source>
</evidence>
<dbReference type="GeneTree" id="ENSGT01150000286951"/>
<feature type="region of interest" description="Disordered" evidence="16">
    <location>
        <begin position="77"/>
        <end position="154"/>
    </location>
</feature>
<keyword evidence="14" id="KW-0539">Nucleus</keyword>
<comment type="similarity">
    <text evidence="2">Belongs to the MCM family.</text>
</comment>
<evidence type="ECO:0000313" key="19">
    <source>
        <dbReference type="Proteomes" id="UP000694546"/>
    </source>
</evidence>
<dbReference type="Gene3D" id="3.40.50.300">
    <property type="entry name" value="P-loop containing nucleotide triphosphate hydrolases"/>
    <property type="match status" value="1"/>
</dbReference>
<dbReference type="SMART" id="SM00350">
    <property type="entry name" value="MCM"/>
    <property type="match status" value="1"/>
</dbReference>
<dbReference type="PRINTS" id="PR01658">
    <property type="entry name" value="MCMPROTEIN2"/>
</dbReference>
<feature type="domain" description="MCM C-terminal AAA(+) ATPase" evidence="17">
    <location>
        <begin position="500"/>
        <end position="645"/>
    </location>
</feature>
<evidence type="ECO:0000256" key="13">
    <source>
        <dbReference type="ARBA" id="ARBA00023125"/>
    </source>
</evidence>
<dbReference type="Pfam" id="PF17207">
    <property type="entry name" value="MCM_OB"/>
    <property type="match status" value="1"/>
</dbReference>
<feature type="compositionally biased region" description="Polar residues" evidence="16">
    <location>
        <begin position="1"/>
        <end position="15"/>
    </location>
</feature>